<evidence type="ECO:0000256" key="6">
    <source>
        <dbReference type="RuleBase" id="RU371123"/>
    </source>
</evidence>
<keyword evidence="10" id="KW-1185">Reference proteome</keyword>
<dbReference type="PROSITE" id="PS51324">
    <property type="entry name" value="ERV_ALR"/>
    <property type="match status" value="1"/>
</dbReference>
<dbReference type="AlphaFoldDB" id="A0A2C6LE28"/>
<feature type="compositionally biased region" description="Polar residues" evidence="7">
    <location>
        <begin position="47"/>
        <end position="63"/>
    </location>
</feature>
<dbReference type="Gene3D" id="1.20.120.310">
    <property type="entry name" value="ERV/ALR sulfhydryl oxidase domain"/>
    <property type="match status" value="1"/>
</dbReference>
<evidence type="ECO:0000256" key="4">
    <source>
        <dbReference type="ARBA" id="ARBA00023002"/>
    </source>
</evidence>
<dbReference type="Proteomes" id="UP000221165">
    <property type="component" value="Unassembled WGS sequence"/>
</dbReference>
<dbReference type="GO" id="GO:0016971">
    <property type="term" value="F:flavin-dependent sulfhydryl oxidase activity"/>
    <property type="evidence" value="ECO:0007669"/>
    <property type="project" value="InterPro"/>
</dbReference>
<comment type="caution">
    <text evidence="9">The sequence shown here is derived from an EMBL/GenBank/DDBJ whole genome shotgun (WGS) entry which is preliminary data.</text>
</comment>
<proteinExistence type="predicted"/>
<evidence type="ECO:0000256" key="7">
    <source>
        <dbReference type="SAM" id="MobiDB-lite"/>
    </source>
</evidence>
<dbReference type="OrthoDB" id="329795at2759"/>
<feature type="compositionally biased region" description="Basic and acidic residues" evidence="7">
    <location>
        <begin position="105"/>
        <end position="123"/>
    </location>
</feature>
<dbReference type="VEuPathDB" id="ToxoDB:CSUI_000990"/>
<dbReference type="Pfam" id="PF04777">
    <property type="entry name" value="Evr1_Alr"/>
    <property type="match status" value="1"/>
</dbReference>
<dbReference type="PANTHER" id="PTHR12645:SF0">
    <property type="entry name" value="FAD-LINKED SULFHYDRYL OXIDASE ALR"/>
    <property type="match status" value="1"/>
</dbReference>
<protein>
    <recommendedName>
        <fullName evidence="6">Sulfhydryl oxidase</fullName>
        <ecNumber evidence="6">1.8.3.2</ecNumber>
    </recommendedName>
</protein>
<evidence type="ECO:0000313" key="9">
    <source>
        <dbReference type="EMBL" id="PHJ25155.1"/>
    </source>
</evidence>
<evidence type="ECO:0000313" key="10">
    <source>
        <dbReference type="Proteomes" id="UP000221165"/>
    </source>
</evidence>
<dbReference type="SUPFAM" id="SSF69000">
    <property type="entry name" value="FAD-dependent thiol oxidase"/>
    <property type="match status" value="1"/>
</dbReference>
<keyword evidence="5" id="KW-1015">Disulfide bond</keyword>
<dbReference type="RefSeq" id="XP_067926827.1">
    <property type="nucleotide sequence ID" value="XM_068061196.1"/>
</dbReference>
<evidence type="ECO:0000256" key="3">
    <source>
        <dbReference type="ARBA" id="ARBA00022827"/>
    </source>
</evidence>
<evidence type="ECO:0000256" key="1">
    <source>
        <dbReference type="ARBA" id="ARBA00001974"/>
    </source>
</evidence>
<feature type="domain" description="ERV/ALR sulfhydryl oxidase" evidence="8">
    <location>
        <begin position="126"/>
        <end position="229"/>
    </location>
</feature>
<evidence type="ECO:0000259" key="8">
    <source>
        <dbReference type="PROSITE" id="PS51324"/>
    </source>
</evidence>
<accession>A0A2C6LE28</accession>
<dbReference type="EC" id="1.8.3.2" evidence="6"/>
<keyword evidence="2 6" id="KW-0285">Flavoprotein</keyword>
<dbReference type="GO" id="GO:0050660">
    <property type="term" value="F:flavin adenine dinucleotide binding"/>
    <property type="evidence" value="ECO:0007669"/>
    <property type="project" value="TreeGrafter"/>
</dbReference>
<dbReference type="InterPro" id="IPR036774">
    <property type="entry name" value="ERV/ALR_sulphydryl_oxid_sf"/>
</dbReference>
<comment type="catalytic activity">
    <reaction evidence="6">
        <text>2 R'C(R)SH + O2 = R'C(R)S-S(R)CR' + H2O2</text>
        <dbReference type="Rhea" id="RHEA:17357"/>
        <dbReference type="ChEBI" id="CHEBI:15379"/>
        <dbReference type="ChEBI" id="CHEBI:16240"/>
        <dbReference type="ChEBI" id="CHEBI:16520"/>
        <dbReference type="ChEBI" id="CHEBI:17412"/>
        <dbReference type="EC" id="1.8.3.2"/>
    </reaction>
</comment>
<name>A0A2C6LE28_9APIC</name>
<gene>
    <name evidence="9" type="ORF">CSUI_000990</name>
</gene>
<keyword evidence="4 6" id="KW-0560">Oxidoreductase</keyword>
<comment type="cofactor">
    <cofactor evidence="1 6">
        <name>FAD</name>
        <dbReference type="ChEBI" id="CHEBI:57692"/>
    </cofactor>
</comment>
<dbReference type="InterPro" id="IPR039799">
    <property type="entry name" value="ALR/ERV"/>
</dbReference>
<feature type="region of interest" description="Disordered" evidence="7">
    <location>
        <begin position="1"/>
        <end position="91"/>
    </location>
</feature>
<dbReference type="EMBL" id="MIGC01000391">
    <property type="protein sequence ID" value="PHJ25155.1"/>
    <property type="molecule type" value="Genomic_DNA"/>
</dbReference>
<sequence>MATSSERPSKPSGGNPGDISGVEPGTGTQPPVDTYTLDPSAVHSFLPQISETRPVSSSPSLPTQAAAAAAFAATSDESPAGPPAASSPAAAQLLVPQALEQKLSRCTDASCRDRPRNGDRGPEDEAPPDRISIGHAAWGVLHTAAATWKDDTSVEKQQRMQEWVRSFAALFPCSQCRQHFKPFIQKNPPATSGGRRSLSLWACQAHNFVNEDLGRPLFKCDEAELLRQWRETQWKDDDDDE</sequence>
<keyword evidence="3 6" id="KW-0274">FAD</keyword>
<dbReference type="GeneID" id="94424407"/>
<reference evidence="9 10" key="1">
    <citation type="journal article" date="2017" name="Int. J. Parasitol.">
        <title>The genome of the protozoan parasite Cystoisospora suis and a reverse vaccinology approach to identify vaccine candidates.</title>
        <authorList>
            <person name="Palmieri N."/>
            <person name="Shrestha A."/>
            <person name="Ruttkowski B."/>
            <person name="Beck T."/>
            <person name="Vogl C."/>
            <person name="Tomley F."/>
            <person name="Blake D.P."/>
            <person name="Joachim A."/>
        </authorList>
    </citation>
    <scope>NUCLEOTIDE SEQUENCE [LARGE SCALE GENOMIC DNA]</scope>
    <source>
        <strain evidence="9 10">Wien I</strain>
    </source>
</reference>
<dbReference type="InterPro" id="IPR017905">
    <property type="entry name" value="ERV/ALR_sulphydryl_oxidase"/>
</dbReference>
<organism evidence="9 10">
    <name type="scientific">Cystoisospora suis</name>
    <dbReference type="NCBI Taxonomy" id="483139"/>
    <lineage>
        <taxon>Eukaryota</taxon>
        <taxon>Sar</taxon>
        <taxon>Alveolata</taxon>
        <taxon>Apicomplexa</taxon>
        <taxon>Conoidasida</taxon>
        <taxon>Coccidia</taxon>
        <taxon>Eucoccidiorida</taxon>
        <taxon>Eimeriorina</taxon>
        <taxon>Sarcocystidae</taxon>
        <taxon>Cystoisospora</taxon>
    </lineage>
</organism>
<evidence type="ECO:0000256" key="2">
    <source>
        <dbReference type="ARBA" id="ARBA00022630"/>
    </source>
</evidence>
<evidence type="ECO:0000256" key="5">
    <source>
        <dbReference type="ARBA" id="ARBA00023157"/>
    </source>
</evidence>
<feature type="region of interest" description="Disordered" evidence="7">
    <location>
        <begin position="105"/>
        <end position="130"/>
    </location>
</feature>
<dbReference type="GO" id="GO:0005739">
    <property type="term" value="C:mitochondrion"/>
    <property type="evidence" value="ECO:0007669"/>
    <property type="project" value="TreeGrafter"/>
</dbReference>
<dbReference type="PANTHER" id="PTHR12645">
    <property type="entry name" value="ALR/ERV"/>
    <property type="match status" value="1"/>
</dbReference>